<gene>
    <name evidence="1" type="ORF">chiPu_0030329</name>
</gene>
<evidence type="ECO:0000313" key="2">
    <source>
        <dbReference type="Proteomes" id="UP000287033"/>
    </source>
</evidence>
<accession>A0A401TUM1</accession>
<name>A0A401TUM1_CHIPU</name>
<organism evidence="1 2">
    <name type="scientific">Chiloscyllium punctatum</name>
    <name type="common">Brownbanded bambooshark</name>
    <name type="synonym">Hemiscyllium punctatum</name>
    <dbReference type="NCBI Taxonomy" id="137246"/>
    <lineage>
        <taxon>Eukaryota</taxon>
        <taxon>Metazoa</taxon>
        <taxon>Chordata</taxon>
        <taxon>Craniata</taxon>
        <taxon>Vertebrata</taxon>
        <taxon>Chondrichthyes</taxon>
        <taxon>Elasmobranchii</taxon>
        <taxon>Galeomorphii</taxon>
        <taxon>Galeoidea</taxon>
        <taxon>Orectolobiformes</taxon>
        <taxon>Hemiscylliidae</taxon>
        <taxon>Chiloscyllium</taxon>
    </lineage>
</organism>
<protein>
    <submittedName>
        <fullName evidence="1">Uncharacterized protein</fullName>
    </submittedName>
</protein>
<dbReference type="EMBL" id="BEZZ01180302">
    <property type="protein sequence ID" value="GCC46342.1"/>
    <property type="molecule type" value="Genomic_DNA"/>
</dbReference>
<dbReference type="Proteomes" id="UP000287033">
    <property type="component" value="Unassembled WGS sequence"/>
</dbReference>
<sequence>MGEGRAARFVGMYWHVQRQRLGFECWRGSGSLCGTLVPN</sequence>
<feature type="non-terminal residue" evidence="1">
    <location>
        <position position="39"/>
    </location>
</feature>
<keyword evidence="2" id="KW-1185">Reference proteome</keyword>
<dbReference type="AlphaFoldDB" id="A0A401TUM1"/>
<comment type="caution">
    <text evidence="1">The sequence shown here is derived from an EMBL/GenBank/DDBJ whole genome shotgun (WGS) entry which is preliminary data.</text>
</comment>
<evidence type="ECO:0000313" key="1">
    <source>
        <dbReference type="EMBL" id="GCC46342.1"/>
    </source>
</evidence>
<reference evidence="1 2" key="1">
    <citation type="journal article" date="2018" name="Nat. Ecol. Evol.">
        <title>Shark genomes provide insights into elasmobranch evolution and the origin of vertebrates.</title>
        <authorList>
            <person name="Hara Y"/>
            <person name="Yamaguchi K"/>
            <person name="Onimaru K"/>
            <person name="Kadota M"/>
            <person name="Koyanagi M"/>
            <person name="Keeley SD"/>
            <person name="Tatsumi K"/>
            <person name="Tanaka K"/>
            <person name="Motone F"/>
            <person name="Kageyama Y"/>
            <person name="Nozu R"/>
            <person name="Adachi N"/>
            <person name="Nishimura O"/>
            <person name="Nakagawa R"/>
            <person name="Tanegashima C"/>
            <person name="Kiyatake I"/>
            <person name="Matsumoto R"/>
            <person name="Murakumo K"/>
            <person name="Nishida K"/>
            <person name="Terakita A"/>
            <person name="Kuratani S"/>
            <person name="Sato K"/>
            <person name="Hyodo S Kuraku.S."/>
        </authorList>
    </citation>
    <scope>NUCLEOTIDE SEQUENCE [LARGE SCALE GENOMIC DNA]</scope>
</reference>
<proteinExistence type="predicted"/>